<protein>
    <submittedName>
        <fullName evidence="3">(pine wood nematode) hypothetical protein</fullName>
    </submittedName>
    <submittedName>
        <fullName evidence="6">SET domain-containing protein</fullName>
    </submittedName>
</protein>
<feature type="region of interest" description="Disordered" evidence="1">
    <location>
        <begin position="77"/>
        <end position="96"/>
    </location>
</feature>
<dbReference type="EMBL" id="CAJFCV020000005">
    <property type="protein sequence ID" value="CAG9125671.1"/>
    <property type="molecule type" value="Genomic_DNA"/>
</dbReference>
<dbReference type="GO" id="GO:0000785">
    <property type="term" value="C:chromatin"/>
    <property type="evidence" value="ECO:0007669"/>
    <property type="project" value="TreeGrafter"/>
</dbReference>
<gene>
    <name evidence="3" type="ORF">BXYJ_LOCUS12842</name>
</gene>
<dbReference type="PROSITE" id="PS50280">
    <property type="entry name" value="SET"/>
    <property type="match status" value="1"/>
</dbReference>
<dbReference type="PANTHER" id="PTHR46307:SF4">
    <property type="entry name" value="G9A, ISOFORM B"/>
    <property type="match status" value="1"/>
</dbReference>
<dbReference type="InterPro" id="IPR001214">
    <property type="entry name" value="SET_dom"/>
</dbReference>
<dbReference type="SMART" id="SM00317">
    <property type="entry name" value="SET"/>
    <property type="match status" value="1"/>
</dbReference>
<dbReference type="GO" id="GO:0046974">
    <property type="term" value="F:histone H3K9 methyltransferase activity"/>
    <property type="evidence" value="ECO:0007669"/>
    <property type="project" value="TreeGrafter"/>
</dbReference>
<dbReference type="Proteomes" id="UP000095284">
    <property type="component" value="Unplaced"/>
</dbReference>
<evidence type="ECO:0000256" key="1">
    <source>
        <dbReference type="SAM" id="MobiDB-lite"/>
    </source>
</evidence>
<dbReference type="InterPro" id="IPR046341">
    <property type="entry name" value="SET_dom_sf"/>
</dbReference>
<dbReference type="GO" id="GO:0002039">
    <property type="term" value="F:p53 binding"/>
    <property type="evidence" value="ECO:0007669"/>
    <property type="project" value="InterPro"/>
</dbReference>
<dbReference type="WBParaSite" id="BXY_0195900.1">
    <property type="protein sequence ID" value="BXY_0195900.1"/>
    <property type="gene ID" value="BXY_0195900"/>
</dbReference>
<dbReference type="eggNOG" id="KOG1082">
    <property type="taxonomic scope" value="Eukaryota"/>
</dbReference>
<dbReference type="Proteomes" id="UP000659654">
    <property type="component" value="Unassembled WGS sequence"/>
</dbReference>
<reference evidence="6" key="1">
    <citation type="submission" date="2016-11" db="UniProtKB">
        <authorList>
            <consortium name="WormBaseParasite"/>
        </authorList>
    </citation>
    <scope>IDENTIFICATION</scope>
</reference>
<dbReference type="OrthoDB" id="5792673at2759"/>
<accession>A0A1I7RMM4</accession>
<sequence length="548" mass="62276">MAPPIPGENRNELGPQDVVVHRDSPSSSMASAISKDLSKTVELVLQRTKSVRKAIMMTEEDEVNVGKVETVTVQKPGTSHVDKAGTSGLKKKDETKKRKKVAESTWDAGYAFNCENPRTSTANNVVLEEPSTSKLKSEDKMKKLKRVVESSQDSDDSDDFQVLKVRKVKRKVKIVETKSSDDNSDIELLDHLKIVSKDTKISVHQFDPKFMKKTEIQPIHPKKAKLIMDDFSQGVERHPVPIYNYGGKRPVDLTFYYLPKCAMDKKEFEKVMTKLSRSCKKQNIVHPPGCNCPPGECNSDSCSCRKASLLKVADGRALEPEAVAKCDPLHEILECRSGVCACNARCQQKITKPGVQFKTEMRNLDIMGYGVFAREYIEKGTFFGEYLGEIVFDAEKTHRDDGSYMYTVEGRKGKESFDYTIDARYHGNLCAYLNHSCRSNLSPFYFIRDKPHSFLFPQIGFIVTSDIVPGEEITLNYGEKYFRKDKRTCYCGLSSCEFPPKRSKAQVAEKRRNEQEQEERRRIEIPTWKKIKEQEKLALLEPVVIDSD</sequence>
<keyword evidence="5" id="KW-1185">Reference proteome</keyword>
<dbReference type="PANTHER" id="PTHR46307">
    <property type="entry name" value="G9A, ISOFORM B"/>
    <property type="match status" value="1"/>
</dbReference>
<evidence type="ECO:0000313" key="6">
    <source>
        <dbReference type="WBParaSite" id="BXY_0195900.1"/>
    </source>
</evidence>
<dbReference type="SUPFAM" id="SSF82199">
    <property type="entry name" value="SET domain"/>
    <property type="match status" value="1"/>
</dbReference>
<dbReference type="GO" id="GO:0000122">
    <property type="term" value="P:negative regulation of transcription by RNA polymerase II"/>
    <property type="evidence" value="ECO:0007669"/>
    <property type="project" value="TreeGrafter"/>
</dbReference>
<evidence type="ECO:0000313" key="5">
    <source>
        <dbReference type="Proteomes" id="UP000659654"/>
    </source>
</evidence>
<dbReference type="Pfam" id="PF00856">
    <property type="entry name" value="SET"/>
    <property type="match status" value="1"/>
</dbReference>
<proteinExistence type="predicted"/>
<dbReference type="GO" id="GO:0005634">
    <property type="term" value="C:nucleus"/>
    <property type="evidence" value="ECO:0007669"/>
    <property type="project" value="TreeGrafter"/>
</dbReference>
<dbReference type="InterPro" id="IPR043550">
    <property type="entry name" value="EHMT1/EHMT2"/>
</dbReference>
<evidence type="ECO:0000313" key="4">
    <source>
        <dbReference type="Proteomes" id="UP000095284"/>
    </source>
</evidence>
<organism evidence="4 6">
    <name type="scientific">Bursaphelenchus xylophilus</name>
    <name type="common">Pinewood nematode worm</name>
    <name type="synonym">Aphelenchoides xylophilus</name>
    <dbReference type="NCBI Taxonomy" id="6326"/>
    <lineage>
        <taxon>Eukaryota</taxon>
        <taxon>Metazoa</taxon>
        <taxon>Ecdysozoa</taxon>
        <taxon>Nematoda</taxon>
        <taxon>Chromadorea</taxon>
        <taxon>Rhabditida</taxon>
        <taxon>Tylenchina</taxon>
        <taxon>Tylenchomorpha</taxon>
        <taxon>Aphelenchoidea</taxon>
        <taxon>Aphelenchoididae</taxon>
        <taxon>Bursaphelenchus</taxon>
    </lineage>
</organism>
<evidence type="ECO:0000259" key="2">
    <source>
        <dbReference type="PROSITE" id="PS50280"/>
    </source>
</evidence>
<reference evidence="3" key="2">
    <citation type="submission" date="2020-09" db="EMBL/GenBank/DDBJ databases">
        <authorList>
            <person name="Kikuchi T."/>
        </authorList>
    </citation>
    <scope>NUCLEOTIDE SEQUENCE</scope>
    <source>
        <strain evidence="3">Ka4C1</strain>
    </source>
</reference>
<name>A0A1I7RMM4_BURXY</name>
<dbReference type="EMBL" id="CAJFDI010000005">
    <property type="protein sequence ID" value="CAD5232751.1"/>
    <property type="molecule type" value="Genomic_DNA"/>
</dbReference>
<feature type="domain" description="SET" evidence="2">
    <location>
        <begin position="353"/>
        <end position="478"/>
    </location>
</feature>
<dbReference type="SMR" id="A0A1I7RMM4"/>
<dbReference type="AlphaFoldDB" id="A0A1I7RMM4"/>
<evidence type="ECO:0000313" key="3">
    <source>
        <dbReference type="EMBL" id="CAD5232751.1"/>
    </source>
</evidence>
<dbReference type="Proteomes" id="UP000582659">
    <property type="component" value="Unassembled WGS sequence"/>
</dbReference>
<dbReference type="Gene3D" id="2.170.270.10">
    <property type="entry name" value="SET domain"/>
    <property type="match status" value="1"/>
</dbReference>
<feature type="region of interest" description="Disordered" evidence="1">
    <location>
        <begin position="1"/>
        <end position="33"/>
    </location>
</feature>